<reference evidence="2" key="1">
    <citation type="submission" date="2023-10" db="EMBL/GenBank/DDBJ databases">
        <title>Genome assembly of Pristionchus species.</title>
        <authorList>
            <person name="Yoshida K."/>
            <person name="Sommer R.J."/>
        </authorList>
    </citation>
    <scope>NUCLEOTIDE SEQUENCE</scope>
    <source>
        <strain evidence="2">RS0144</strain>
    </source>
</reference>
<evidence type="ECO:0000313" key="3">
    <source>
        <dbReference type="Proteomes" id="UP001432027"/>
    </source>
</evidence>
<dbReference type="SUPFAM" id="SSF47862">
    <property type="entry name" value="Saposin"/>
    <property type="match status" value="1"/>
</dbReference>
<keyword evidence="3" id="KW-1185">Reference proteome</keyword>
<evidence type="ECO:0000313" key="2">
    <source>
        <dbReference type="EMBL" id="GMS78445.1"/>
    </source>
</evidence>
<sequence>PTLIISMRSALILLAMVVAGSATAILRQPVQEPEHKQEVQPVAKEVKHHQKPKGMYYHATKDIAPLQAGMFPSTTTFVNTGKSDVLDGMFCKICLDIVDGLENFGEETAMDYLEEATKELCDQLPFANLQKDCYDYIVGVRFFTFYLKRSKLIFRSLRI</sequence>
<keyword evidence="1" id="KW-0732">Signal</keyword>
<organism evidence="2 3">
    <name type="scientific">Pristionchus entomophagus</name>
    <dbReference type="NCBI Taxonomy" id="358040"/>
    <lineage>
        <taxon>Eukaryota</taxon>
        <taxon>Metazoa</taxon>
        <taxon>Ecdysozoa</taxon>
        <taxon>Nematoda</taxon>
        <taxon>Chromadorea</taxon>
        <taxon>Rhabditida</taxon>
        <taxon>Rhabditina</taxon>
        <taxon>Diplogasteromorpha</taxon>
        <taxon>Diplogasteroidea</taxon>
        <taxon>Neodiplogasteridae</taxon>
        <taxon>Pristionchus</taxon>
    </lineage>
</organism>
<feature type="chain" id="PRO_5043831637" description="Saposin B-type domain-containing protein" evidence="1">
    <location>
        <begin position="23"/>
        <end position="159"/>
    </location>
</feature>
<dbReference type="InterPro" id="IPR011001">
    <property type="entry name" value="Saposin-like"/>
</dbReference>
<feature type="non-terminal residue" evidence="2">
    <location>
        <position position="1"/>
    </location>
</feature>
<dbReference type="AlphaFoldDB" id="A0AAV5S8P4"/>
<evidence type="ECO:0000256" key="1">
    <source>
        <dbReference type="SAM" id="SignalP"/>
    </source>
</evidence>
<gene>
    <name evidence="2" type="ORF">PENTCL1PPCAC_620</name>
</gene>
<name>A0AAV5S8P4_9BILA</name>
<evidence type="ECO:0008006" key="4">
    <source>
        <dbReference type="Google" id="ProtNLM"/>
    </source>
</evidence>
<comment type="caution">
    <text evidence="2">The sequence shown here is derived from an EMBL/GenBank/DDBJ whole genome shotgun (WGS) entry which is preliminary data.</text>
</comment>
<dbReference type="EMBL" id="BTSX01000001">
    <property type="protein sequence ID" value="GMS78445.1"/>
    <property type="molecule type" value="Genomic_DNA"/>
</dbReference>
<accession>A0AAV5S8P4</accession>
<proteinExistence type="predicted"/>
<protein>
    <recommendedName>
        <fullName evidence="4">Saposin B-type domain-containing protein</fullName>
    </recommendedName>
</protein>
<feature type="signal peptide" evidence="1">
    <location>
        <begin position="1"/>
        <end position="22"/>
    </location>
</feature>
<dbReference type="Proteomes" id="UP001432027">
    <property type="component" value="Unassembled WGS sequence"/>
</dbReference>